<proteinExistence type="predicted"/>
<evidence type="ECO:0000313" key="3">
    <source>
        <dbReference type="Proteomes" id="UP000585836"/>
    </source>
</evidence>
<gene>
    <name evidence="2" type="ORF">FHS34_002213</name>
</gene>
<keyword evidence="3" id="KW-1185">Reference proteome</keyword>
<organism evidence="2 3">
    <name type="scientific">Streptomyces echinatus</name>
    <dbReference type="NCBI Taxonomy" id="67293"/>
    <lineage>
        <taxon>Bacteria</taxon>
        <taxon>Bacillati</taxon>
        <taxon>Actinomycetota</taxon>
        <taxon>Actinomycetes</taxon>
        <taxon>Kitasatosporales</taxon>
        <taxon>Streptomycetaceae</taxon>
        <taxon>Streptomyces</taxon>
    </lineage>
</organism>
<protein>
    <submittedName>
        <fullName evidence="2">Uncharacterized protein</fullName>
    </submittedName>
</protein>
<feature type="region of interest" description="Disordered" evidence="1">
    <location>
        <begin position="122"/>
        <end position="161"/>
    </location>
</feature>
<evidence type="ECO:0000313" key="2">
    <source>
        <dbReference type="EMBL" id="MBB5926757.1"/>
    </source>
</evidence>
<dbReference type="Proteomes" id="UP000585836">
    <property type="component" value="Unassembled WGS sequence"/>
</dbReference>
<accession>A0A7W9PT18</accession>
<dbReference type="AlphaFoldDB" id="A0A7W9PT18"/>
<sequence>MARVRTVSFFRGDERVRHDGETGFADRGTRPRAVSDEWPRAEVASVGIPARLVTCGKGTQPDVRRGGEFDAHAVFTEAGPSVPACGAYRKHIRRRLGPNGQPVPFISATRRRLLGVPLSRRGVRRHGAHRRDHRRRGGHRPSGSVPVRGGTAAFDVSPPVG</sequence>
<reference evidence="2 3" key="1">
    <citation type="submission" date="2020-08" db="EMBL/GenBank/DDBJ databases">
        <title>Genomic Encyclopedia of Type Strains, Phase III (KMG-III): the genomes of soil and plant-associated and newly described type strains.</title>
        <authorList>
            <person name="Whitman W."/>
        </authorList>
    </citation>
    <scope>NUCLEOTIDE SEQUENCE [LARGE SCALE GENOMIC DNA]</scope>
    <source>
        <strain evidence="2 3">CECT 3313</strain>
    </source>
</reference>
<feature type="compositionally biased region" description="Basic residues" evidence="1">
    <location>
        <begin position="122"/>
        <end position="139"/>
    </location>
</feature>
<name>A0A7W9PT18_9ACTN</name>
<evidence type="ECO:0000256" key="1">
    <source>
        <dbReference type="SAM" id="MobiDB-lite"/>
    </source>
</evidence>
<dbReference type="EMBL" id="JACHJK010000003">
    <property type="protein sequence ID" value="MBB5926757.1"/>
    <property type="molecule type" value="Genomic_DNA"/>
</dbReference>
<comment type="caution">
    <text evidence="2">The sequence shown here is derived from an EMBL/GenBank/DDBJ whole genome shotgun (WGS) entry which is preliminary data.</text>
</comment>